<evidence type="ECO:0000256" key="2">
    <source>
        <dbReference type="ARBA" id="ARBA00023118"/>
    </source>
</evidence>
<gene>
    <name evidence="5" type="ORF">HMPREF0059_02262</name>
</gene>
<reference evidence="6" key="1">
    <citation type="submission" date="2010-02" db="EMBL/GenBank/DDBJ databases">
        <title>The Genome Sequence of Prevotella oris strain C735.</title>
        <authorList>
            <consortium name="The Broad Institute Genome Sequencing Platform"/>
            <person name="Ward D."/>
            <person name="Feldgarden M."/>
            <person name="Earl A."/>
            <person name="Young S.K."/>
            <person name="Zeng Q."/>
            <person name="Koehrsen M."/>
            <person name="Alvarado L."/>
            <person name="Berlin A."/>
            <person name="Bochicchio J."/>
            <person name="Borenstein D."/>
            <person name="Chapman S.B."/>
            <person name="Chen Z."/>
            <person name="Engels R."/>
            <person name="Freedman E."/>
            <person name="Gellesch M."/>
            <person name="Goldberg J."/>
            <person name="Griggs A."/>
            <person name="Gujja S."/>
            <person name="Heilman E."/>
            <person name="Heiman D."/>
            <person name="Hepburn T."/>
            <person name="Howarth C."/>
            <person name="Jen D."/>
            <person name="Larson L."/>
            <person name="Mehta T."/>
            <person name="Park D."/>
            <person name="Pearson M."/>
            <person name="Roberts A."/>
            <person name="Saif S."/>
            <person name="Shea T."/>
            <person name="Shenoy N."/>
            <person name="Sisk P."/>
            <person name="Stolte C."/>
            <person name="Sykes S."/>
            <person name="Thomson T."/>
            <person name="Walk T."/>
            <person name="White J."/>
            <person name="Yandava C."/>
            <person name="Sibley C.D."/>
            <person name="Field T.R."/>
            <person name="Grinwis M."/>
            <person name="Eshaghurshan C.S."/>
            <person name="Surette M.G."/>
            <person name="Haas B."/>
            <person name="Nusbaum C."/>
            <person name="Birren B."/>
        </authorList>
    </citation>
    <scope>NUCLEOTIDE SEQUENCE [LARGE SCALE GENOMIC DNA]</scope>
    <source>
        <strain evidence="6">C505</strain>
    </source>
</reference>
<feature type="compositionally biased region" description="Low complexity" evidence="3">
    <location>
        <begin position="274"/>
        <end position="287"/>
    </location>
</feature>
<dbReference type="RefSeq" id="WP_003789102.1">
    <property type="nucleotide sequence ID" value="NZ_KI391968.1"/>
</dbReference>
<sequence length="704" mass="76063">MHLVMLETNGNQRFIFSSPRLRDSVGASSLLTKLREWTERGLVSTGAAATWCTARGLPSDGRSPHDSQWVSKSSGKVIFLVDSAQQAKDVIGAVTRTALAEAPGMDVSGVFIPLPAPSNPQDSETAYVTESALKEIHAEAARHALQRPPADARFSQLPFLARAKDSSMPASPPLSTRDEAKDDRQDALSLTSRVRRYRAYEARMHLLGKAGKASNTLQSNEELLTRDPTKLAEKLRLAFSGAIAPADNPDGLVAERSIDRAEAAVRRLGNAIQSDPDASSTGSPDTDSGDYTFLSKVAVIHIDGNGVGGIMKELNSSKDRVAPGVFKAEVGCDRDDPDALRRFLLEVNDHLDDAVTLAFAAAWTRIAELSRHDDHRAGRGHTAIPVVPVILGGDDVTVITSGDYALPFAAAYLRYYEEATGNDPILRYLTPPKGQDTGPMTAAAGVAIVKRNFPFHIAYELAEKLVERAKRVGKTACPPCSTLDYHVLFDTTVLDASEALRGYESFTTRPFRLLNDETSSAVSTRDDGSRTAGSGDGEDSTSAGSSPNDLCHEPWEVTCRRVARFKGVSLGSTDESRNETNLEPFPRTRAARIRGLLSAAVRERAAHRDDDVTDAPTAEAADCETTGSEAPEKKEDWVPPSLRRARNEWAVAREEVGDWIDTELGGVGAVFDLLELSDLLPPSFFELSLPDLGKNINTASEATE</sequence>
<evidence type="ECO:0000313" key="6">
    <source>
        <dbReference type="Proteomes" id="UP000004668"/>
    </source>
</evidence>
<dbReference type="EMBL" id="ACRE02000037">
    <property type="protein sequence ID" value="EGE36900.1"/>
    <property type="molecule type" value="Genomic_DNA"/>
</dbReference>
<feature type="region of interest" description="Disordered" evidence="3">
    <location>
        <begin position="268"/>
        <end position="287"/>
    </location>
</feature>
<evidence type="ECO:0000256" key="1">
    <source>
        <dbReference type="ARBA" id="ARBA00022741"/>
    </source>
</evidence>
<dbReference type="GO" id="GO:0000166">
    <property type="term" value="F:nucleotide binding"/>
    <property type="evidence" value="ECO:0007669"/>
    <property type="project" value="UniProtKB-KW"/>
</dbReference>
<organism evidence="5 6">
    <name type="scientific">Actinomyces viscosus C505</name>
    <dbReference type="NCBI Taxonomy" id="562973"/>
    <lineage>
        <taxon>Bacteria</taxon>
        <taxon>Bacillati</taxon>
        <taxon>Actinomycetota</taxon>
        <taxon>Actinomycetes</taxon>
        <taxon>Actinomycetales</taxon>
        <taxon>Actinomycetaceae</taxon>
        <taxon>Actinomyces</taxon>
    </lineage>
</organism>
<feature type="region of interest" description="Disordered" evidence="3">
    <location>
        <begin position="605"/>
        <end position="638"/>
    </location>
</feature>
<dbReference type="eggNOG" id="COG1353">
    <property type="taxonomic scope" value="Bacteria"/>
</dbReference>
<keyword evidence="2" id="KW-0051">Antiviral defense</keyword>
<dbReference type="Gene3D" id="3.30.70.270">
    <property type="match status" value="1"/>
</dbReference>
<dbReference type="HOGENOM" id="CLU_417190_0_0_11"/>
<dbReference type="InterPro" id="IPR043128">
    <property type="entry name" value="Rev_trsase/Diguanyl_cyclase"/>
</dbReference>
<evidence type="ECO:0000259" key="4">
    <source>
        <dbReference type="Pfam" id="PF22335"/>
    </source>
</evidence>
<keyword evidence="1" id="KW-0547">Nucleotide-binding</keyword>
<dbReference type="InterPro" id="IPR054767">
    <property type="entry name" value="Cas10-Cmr2_palm2"/>
</dbReference>
<feature type="region of interest" description="Disordered" evidence="3">
    <location>
        <begin position="517"/>
        <end position="550"/>
    </location>
</feature>
<dbReference type="AlphaFoldDB" id="F2V0Q2"/>
<proteinExistence type="predicted"/>
<reference evidence="5 6" key="2">
    <citation type="submission" date="2011-10" db="EMBL/GenBank/DDBJ databases">
        <title>The Genome Sequence of Actinomyces viscosus C505.</title>
        <authorList>
            <consortium name="The Broad Institute Genome Sequencing Platform"/>
            <consortium name="The Broad Institute Genome Sequencing Center for Infectious Disease"/>
            <person name="Earl A."/>
            <person name="Ward D."/>
            <person name="Feldgarden M."/>
            <person name="Gevers D."/>
            <person name="Sibley C.D."/>
            <person name="Field T.R."/>
            <person name="Grinwis M."/>
            <person name="Eshaghurshan C.S."/>
            <person name="Surette M.G."/>
            <person name="Young S.K."/>
            <person name="Zeng Q."/>
            <person name="Gargeya S."/>
            <person name="Fitzgerald M."/>
            <person name="Haas B."/>
            <person name="Abouelleil A."/>
            <person name="Alvarado L."/>
            <person name="Arachchi H.M."/>
            <person name="Berlin A."/>
            <person name="Brown A."/>
            <person name="Chapman S.B."/>
            <person name="Chen Z."/>
            <person name="Dunbar C."/>
            <person name="Freedman E."/>
            <person name="Gearin G."/>
            <person name="Goldberg J."/>
            <person name="Griggs A."/>
            <person name="Gujja S."/>
            <person name="Heiman D."/>
            <person name="Howarth C."/>
            <person name="Larson L."/>
            <person name="Lui A."/>
            <person name="MacDonald P.J.P."/>
            <person name="Montmayeur A."/>
            <person name="Murphy C."/>
            <person name="Neiman D."/>
            <person name="Pearson M."/>
            <person name="Priest M."/>
            <person name="Roberts A."/>
            <person name="Saif S."/>
            <person name="Shea T."/>
            <person name="Shenoy N."/>
            <person name="Sisk P."/>
            <person name="Stolte C."/>
            <person name="Sykes S."/>
            <person name="Wortman J."/>
            <person name="Nusbaum C."/>
            <person name="Birren B."/>
        </authorList>
    </citation>
    <scope>NUCLEOTIDE SEQUENCE [LARGE SCALE GENOMIC DNA]</scope>
    <source>
        <strain evidence="5 6">C505</strain>
    </source>
</reference>
<comment type="caution">
    <text evidence="5">The sequence shown here is derived from an EMBL/GenBank/DDBJ whole genome shotgun (WGS) entry which is preliminary data.</text>
</comment>
<feature type="region of interest" description="Disordered" evidence="3">
    <location>
        <begin position="162"/>
        <end position="190"/>
    </location>
</feature>
<dbReference type="GO" id="GO:0051607">
    <property type="term" value="P:defense response to virus"/>
    <property type="evidence" value="ECO:0007669"/>
    <property type="project" value="UniProtKB-KW"/>
</dbReference>
<evidence type="ECO:0000313" key="5">
    <source>
        <dbReference type="EMBL" id="EGE36900.1"/>
    </source>
</evidence>
<dbReference type="Proteomes" id="UP000004668">
    <property type="component" value="Unassembled WGS sequence"/>
</dbReference>
<feature type="domain" description="Cas10/Cmr2 second palm" evidence="4">
    <location>
        <begin position="360"/>
        <end position="473"/>
    </location>
</feature>
<evidence type="ECO:0000256" key="3">
    <source>
        <dbReference type="SAM" id="MobiDB-lite"/>
    </source>
</evidence>
<accession>F2V0Q2</accession>
<name>F2V0Q2_ACTVI</name>
<protein>
    <recommendedName>
        <fullName evidence="4">Cas10/Cmr2 second palm domain-containing protein</fullName>
    </recommendedName>
</protein>
<dbReference type="Pfam" id="PF22335">
    <property type="entry name" value="Cas10-Cmr2_palm2"/>
    <property type="match status" value="1"/>
</dbReference>
<feature type="compositionally biased region" description="Basic and acidic residues" evidence="3">
    <location>
        <begin position="176"/>
        <end position="186"/>
    </location>
</feature>